<keyword evidence="2" id="KW-0472">Membrane</keyword>
<keyword evidence="1" id="KW-0175">Coiled coil</keyword>
<evidence type="ECO:0000313" key="3">
    <source>
        <dbReference type="EMBL" id="CEK86788.1"/>
    </source>
</evidence>
<protein>
    <recommendedName>
        <fullName evidence="5">Coiled-coil domain-containing protein 51</fullName>
    </recommendedName>
</protein>
<feature type="transmembrane region" description="Helical" evidence="2">
    <location>
        <begin position="365"/>
        <end position="384"/>
    </location>
</feature>
<evidence type="ECO:0000256" key="1">
    <source>
        <dbReference type="SAM" id="Coils"/>
    </source>
</evidence>
<keyword evidence="2" id="KW-1133">Transmembrane helix</keyword>
<evidence type="ECO:0008006" key="5">
    <source>
        <dbReference type="Google" id="ProtNLM"/>
    </source>
</evidence>
<dbReference type="InterPro" id="IPR037660">
    <property type="entry name" value="CCDC51"/>
</dbReference>
<keyword evidence="2" id="KW-0812">Transmembrane</keyword>
<proteinExistence type="predicted"/>
<evidence type="ECO:0000256" key="2">
    <source>
        <dbReference type="SAM" id="Phobius"/>
    </source>
</evidence>
<reference evidence="4" key="1">
    <citation type="submission" date="2014-12" db="EMBL/GenBank/DDBJ databases">
        <title>Insight into the proteome of Arion vulgaris.</title>
        <authorList>
            <person name="Aradska J."/>
            <person name="Bulat T."/>
            <person name="Smidak R."/>
            <person name="Sarate P."/>
            <person name="Gangsoo J."/>
            <person name="Sialana F."/>
            <person name="Bilban M."/>
            <person name="Lubec G."/>
        </authorList>
    </citation>
    <scope>NUCLEOTIDE SEQUENCE</scope>
    <source>
        <tissue evidence="4">Skin</tissue>
    </source>
</reference>
<dbReference type="PANTHER" id="PTHR28624">
    <property type="entry name" value="COILED-COIL DOMAIN-CONTAINING PROTEIN 51"/>
    <property type="match status" value="1"/>
</dbReference>
<feature type="coiled-coil region" evidence="1">
    <location>
        <begin position="98"/>
        <end position="125"/>
    </location>
</feature>
<organism evidence="4">
    <name type="scientific">Arion vulgaris</name>
    <dbReference type="NCBI Taxonomy" id="1028688"/>
    <lineage>
        <taxon>Eukaryota</taxon>
        <taxon>Metazoa</taxon>
        <taxon>Spiralia</taxon>
        <taxon>Lophotrochozoa</taxon>
        <taxon>Mollusca</taxon>
        <taxon>Gastropoda</taxon>
        <taxon>Heterobranchia</taxon>
        <taxon>Euthyneura</taxon>
        <taxon>Panpulmonata</taxon>
        <taxon>Eupulmonata</taxon>
        <taxon>Stylommatophora</taxon>
        <taxon>Helicina</taxon>
        <taxon>Arionoidea</taxon>
        <taxon>Arionidae</taxon>
        <taxon>Arion</taxon>
    </lineage>
</organism>
<sequence>MSFKLLSELLHRQRIFTPIINVNLLQTNGKYFSSVNETHRIALSVDERQRQDENMMKMKHFSSSTGTGNLSHNNEMTNQNRLSHMMELYEDVVGLTEVKSAQEKVVHAEQQFLQVQEDRRAMQQELVLVQADVRAVGAELEKTSRTDTRYIDLVKKEHEALLIEKEMINKIKTLDKAERDFFALLSAALRESHEKERARAEKTKYWSIIGSIIGAIIGIVGSTFNNYKRMKELRAIVTESGENTEEYKTLANKMVETVFAQQSKIEEFVGSISHLEHSNNKEKVIPMDHLFVNYKDFNQHTEVMLAALQSQSETVLKHLSELQVQFSINKANENNEQIVYVGPDMQQMFLSTEQKLQTELQRNRWATAAAFGGLLTISLCVFLLKGSI</sequence>
<accession>A0A0B7B0A1</accession>
<gene>
    <name evidence="4" type="primary">ORF155725</name>
    <name evidence="3" type="synonym">ORF155722</name>
</gene>
<dbReference type="AlphaFoldDB" id="A0A0B7B0A1"/>
<dbReference type="PANTHER" id="PTHR28624:SF1">
    <property type="entry name" value="MITOCHONDRIAL POTASSIUM CHANNEL"/>
    <property type="match status" value="1"/>
</dbReference>
<dbReference type="EMBL" id="HACG01039923">
    <property type="protein sequence ID" value="CEK86788.1"/>
    <property type="molecule type" value="Transcribed_RNA"/>
</dbReference>
<dbReference type="EMBL" id="HACG01039924">
    <property type="protein sequence ID" value="CEK86789.1"/>
    <property type="molecule type" value="Transcribed_RNA"/>
</dbReference>
<feature type="transmembrane region" description="Helical" evidence="2">
    <location>
        <begin position="205"/>
        <end position="224"/>
    </location>
</feature>
<name>A0A0B7B0A1_9EUPU</name>
<evidence type="ECO:0000313" key="4">
    <source>
        <dbReference type="EMBL" id="CEK86789.1"/>
    </source>
</evidence>